<keyword evidence="2" id="KW-1185">Reference proteome</keyword>
<reference evidence="2" key="1">
    <citation type="submission" date="2016-08" db="EMBL/GenBank/DDBJ databases">
        <authorList>
            <person name="Varghese N."/>
            <person name="Submissions Spin"/>
        </authorList>
    </citation>
    <scope>NUCLEOTIDE SEQUENCE [LARGE SCALE GENOMIC DNA]</scope>
    <source>
        <strain evidence="2">REICA_142</strain>
    </source>
</reference>
<dbReference type="Proteomes" id="UP000198515">
    <property type="component" value="Unassembled WGS sequence"/>
</dbReference>
<organism evidence="1 2">
    <name type="scientific">Kosakonia oryziphila</name>
    <dbReference type="NCBI Taxonomy" id="1005667"/>
    <lineage>
        <taxon>Bacteria</taxon>
        <taxon>Pseudomonadati</taxon>
        <taxon>Pseudomonadota</taxon>
        <taxon>Gammaproteobacteria</taxon>
        <taxon>Enterobacterales</taxon>
        <taxon>Enterobacteriaceae</taxon>
        <taxon>Kosakonia</taxon>
    </lineage>
</organism>
<dbReference type="EMBL" id="FMBC01000011">
    <property type="protein sequence ID" value="SCC18413.1"/>
    <property type="molecule type" value="Genomic_DNA"/>
</dbReference>
<accession>A0A1C4CHC0</accession>
<dbReference type="AlphaFoldDB" id="A0A1C4CHC0"/>
<dbReference type="InterPro" id="IPR025612">
    <property type="entry name" value="YqjK"/>
</dbReference>
<gene>
    <name evidence="1" type="ORF">GA0061070_101174</name>
</gene>
<name>A0A1C4CHC0_9ENTR</name>
<sequence length="96" mass="11225">MSSKAERLERKARLLSEIQQQRLDLTAGRRDWLEATIPYDRGWNILLSLRSWAVIGSSAIAVWSVRHPNMLVRWGKRGLGIWSLWRLVKTTFNPPR</sequence>
<proteinExistence type="predicted"/>
<dbReference type="RefSeq" id="WP_090134922.1">
    <property type="nucleotide sequence ID" value="NZ_FMBC01000011.1"/>
</dbReference>
<evidence type="ECO:0000313" key="2">
    <source>
        <dbReference type="Proteomes" id="UP000198515"/>
    </source>
</evidence>
<dbReference type="Pfam" id="PF13997">
    <property type="entry name" value="YqjK"/>
    <property type="match status" value="1"/>
</dbReference>
<dbReference type="OrthoDB" id="6504948at2"/>
<protein>
    <submittedName>
        <fullName evidence="1">YqjK-like protein</fullName>
    </submittedName>
</protein>
<evidence type="ECO:0000313" key="1">
    <source>
        <dbReference type="EMBL" id="SCC18413.1"/>
    </source>
</evidence>